<reference evidence="1" key="1">
    <citation type="submission" date="2018-02" db="EMBL/GenBank/DDBJ databases">
        <title>Rhizophora mucronata_Transcriptome.</title>
        <authorList>
            <person name="Meera S.P."/>
            <person name="Sreeshan A."/>
            <person name="Augustine A."/>
        </authorList>
    </citation>
    <scope>NUCLEOTIDE SEQUENCE</scope>
    <source>
        <tissue evidence="1">Leaf</tissue>
    </source>
</reference>
<sequence length="98" mass="10846">MTLNFQMDCAVALIVPAAFPWYAFLIDIISWLPVYNLAIIIANSFASVPEFVKNATLRLPGILEAKLSAKSAIALLRYRTVECCKHLVWLTIDSTTSG</sequence>
<name>A0A2P2PLH3_RHIMU</name>
<organism evidence="1">
    <name type="scientific">Rhizophora mucronata</name>
    <name type="common">Asiatic mangrove</name>
    <dbReference type="NCBI Taxonomy" id="61149"/>
    <lineage>
        <taxon>Eukaryota</taxon>
        <taxon>Viridiplantae</taxon>
        <taxon>Streptophyta</taxon>
        <taxon>Embryophyta</taxon>
        <taxon>Tracheophyta</taxon>
        <taxon>Spermatophyta</taxon>
        <taxon>Magnoliopsida</taxon>
        <taxon>eudicotyledons</taxon>
        <taxon>Gunneridae</taxon>
        <taxon>Pentapetalae</taxon>
        <taxon>rosids</taxon>
        <taxon>fabids</taxon>
        <taxon>Malpighiales</taxon>
        <taxon>Rhizophoraceae</taxon>
        <taxon>Rhizophora</taxon>
    </lineage>
</organism>
<protein>
    <submittedName>
        <fullName evidence="1">Uncharacterized protein</fullName>
    </submittedName>
</protein>
<dbReference type="AlphaFoldDB" id="A0A2P2PLH3"/>
<accession>A0A2P2PLH3</accession>
<proteinExistence type="predicted"/>
<dbReference type="EMBL" id="GGEC01075027">
    <property type="protein sequence ID" value="MBX55511.1"/>
    <property type="molecule type" value="Transcribed_RNA"/>
</dbReference>
<evidence type="ECO:0000313" key="1">
    <source>
        <dbReference type="EMBL" id="MBX55511.1"/>
    </source>
</evidence>